<accession>A0AAD9KKS9</accession>
<organism evidence="2 3">
    <name type="scientific">Ridgeia piscesae</name>
    <name type="common">Tubeworm</name>
    <dbReference type="NCBI Taxonomy" id="27915"/>
    <lineage>
        <taxon>Eukaryota</taxon>
        <taxon>Metazoa</taxon>
        <taxon>Spiralia</taxon>
        <taxon>Lophotrochozoa</taxon>
        <taxon>Annelida</taxon>
        <taxon>Polychaeta</taxon>
        <taxon>Sedentaria</taxon>
        <taxon>Canalipalpata</taxon>
        <taxon>Sabellida</taxon>
        <taxon>Siboglinidae</taxon>
        <taxon>Ridgeia</taxon>
    </lineage>
</organism>
<feature type="compositionally biased region" description="Polar residues" evidence="1">
    <location>
        <begin position="321"/>
        <end position="338"/>
    </location>
</feature>
<comment type="caution">
    <text evidence="2">The sequence shown here is derived from an EMBL/GenBank/DDBJ whole genome shotgun (WGS) entry which is preliminary data.</text>
</comment>
<evidence type="ECO:0000313" key="3">
    <source>
        <dbReference type="Proteomes" id="UP001209878"/>
    </source>
</evidence>
<feature type="compositionally biased region" description="Pro residues" evidence="1">
    <location>
        <begin position="306"/>
        <end position="317"/>
    </location>
</feature>
<feature type="region of interest" description="Disordered" evidence="1">
    <location>
        <begin position="292"/>
        <end position="338"/>
    </location>
</feature>
<evidence type="ECO:0000313" key="2">
    <source>
        <dbReference type="EMBL" id="KAK2173157.1"/>
    </source>
</evidence>
<proteinExistence type="predicted"/>
<sequence length="357" mass="39869">MAYWNFGFVMDGGGDTENVADTSATKESSLSASTLETWKQHEHDYILSAKDHVSSVYNKSSYQPTKGRRLVSVICPHHPSLLTQLGPGVTLCLCDVTIDHAPLYGCSKYVPLIQGEFIPGLYTHVEIPVGANLRFHYCIRRDADDEILAIDSFAAAGRTHLVVPDREVYYNRPHLDREVYYNRPHLGELCAGREVYYDRPHLDPEVYYNRPHLGELCAGLRGLLQQATSRQHLGELCAGLRGLLQKATSRPHLGELCADPEVYYNRPHLELVEKQPTLVDSQLHGTVNESYVSDDSQQPLTTLSPTSPPSQPAPRPLTSPNESAQDSQFRLGRQTSRSKLNRFASAVGRAFRCIPSE</sequence>
<feature type="compositionally biased region" description="Low complexity" evidence="1">
    <location>
        <begin position="296"/>
        <end position="305"/>
    </location>
</feature>
<dbReference type="EMBL" id="JAODUO010000897">
    <property type="protein sequence ID" value="KAK2173157.1"/>
    <property type="molecule type" value="Genomic_DNA"/>
</dbReference>
<name>A0AAD9KKS9_RIDPI</name>
<reference evidence="2" key="1">
    <citation type="journal article" date="2023" name="Mol. Biol. Evol.">
        <title>Third-Generation Sequencing Reveals the Adaptive Role of the Epigenome in Three Deep-Sea Polychaetes.</title>
        <authorList>
            <person name="Perez M."/>
            <person name="Aroh O."/>
            <person name="Sun Y."/>
            <person name="Lan Y."/>
            <person name="Juniper S.K."/>
            <person name="Young C.R."/>
            <person name="Angers B."/>
            <person name="Qian P.Y."/>
        </authorList>
    </citation>
    <scope>NUCLEOTIDE SEQUENCE</scope>
    <source>
        <strain evidence="2">R07B-5</strain>
    </source>
</reference>
<protein>
    <submittedName>
        <fullName evidence="2">Uncharacterized protein</fullName>
    </submittedName>
</protein>
<dbReference type="Proteomes" id="UP001209878">
    <property type="component" value="Unassembled WGS sequence"/>
</dbReference>
<keyword evidence="3" id="KW-1185">Reference proteome</keyword>
<evidence type="ECO:0000256" key="1">
    <source>
        <dbReference type="SAM" id="MobiDB-lite"/>
    </source>
</evidence>
<dbReference type="AlphaFoldDB" id="A0AAD9KKS9"/>
<gene>
    <name evidence="2" type="ORF">NP493_896g01062</name>
</gene>